<evidence type="ECO:0000259" key="2">
    <source>
        <dbReference type="PROSITE" id="PS51034"/>
    </source>
</evidence>
<sequence>MTFVFCFGVSLLLSVWSTAKCSGIPEGAIHMECRDRYFMLAVDLSFTGDEPLFEAVDGTGVYAITRWYAAQCGYSIRLLPLLGHVELRASYFSCHTDNKDDEFFLFNFNLAVTREGREDSYALNKTCSPSLPWSPREITCEDNYMEVSVRSEVACPARTVKDDWSALKPAHSSTTSDWQVTFQRNEEQFPPMALSDARKKGYAFGLTDGRLVFRTPYGQPESFSSEVNGVPVEEVHATLFSRQSWVVLMVDLVTACSMYEGSYDVSGYMVWKTPEVPYRSLHGTQLNIGLNGELVAQPVAEDRRFVVGNINAIVQISVPLTAEGGYRKSFVLGDLFEIYVFHLYLEQILADEDRVETRVRFQRTLSTPLLPRPVFTKNQTVADELSFTVYLGDVPEDMELVAVYLNGDEFTVQVMNTRSYNITKVVHPNNTLGYILKVPFDDPVVLLQFSDDAVLHYELNINYILTILPENKPFYHLTTVTAFIDASPPAFDAVCLKSGISFSRDHRPYDSLWEISIGSDLLTPELAAKHGYIMSNDSQSLRLMVPLFSHGYKYNGVSLKGFYGSFKILMRDHETSEVESSTVKSCLFFTNELILCSTQGRLTVVADMSLAIPSGGLPARFNLVDKFCGAKEKNGTRALFSFPINTCGTTIELSMGNVTYQNEIFYSGSSRVYSASVERVMVQCTYPLASLYRLFTTFRFESDTAGIGSIIHTARPISDMQGLPIKPTAALQTTPASPAVARMHADRPPTRYIKVPSFHKRASVVKRKSTRIQAK</sequence>
<accession>A0AAW1DXV6</accession>
<dbReference type="EMBL" id="JBCEZU010000586">
    <property type="protein sequence ID" value="KAK9515226.1"/>
    <property type="molecule type" value="Genomic_DNA"/>
</dbReference>
<evidence type="ECO:0000256" key="1">
    <source>
        <dbReference type="SAM" id="SignalP"/>
    </source>
</evidence>
<reference evidence="3 4" key="1">
    <citation type="journal article" date="2024" name="Genome Biol. Evol.">
        <title>Chromosome-level genome assembly of the viviparous eelpout Zoarces viviparus.</title>
        <authorList>
            <person name="Fuhrmann N."/>
            <person name="Brasseur M.V."/>
            <person name="Bakowski C.E."/>
            <person name="Podsiadlowski L."/>
            <person name="Prost S."/>
            <person name="Krehenwinkel H."/>
            <person name="Mayer C."/>
        </authorList>
    </citation>
    <scope>NUCLEOTIDE SEQUENCE [LARGE SCALE GENOMIC DNA]</scope>
    <source>
        <strain evidence="3">NO-MEL_2022_Ind0_liver</strain>
    </source>
</reference>
<keyword evidence="1" id="KW-0732">Signal</keyword>
<name>A0AAW1DXV6_ZOAVI</name>
<dbReference type="Gene3D" id="2.60.40.3210">
    <property type="entry name" value="Zona pellucida, ZP-N domain"/>
    <property type="match status" value="1"/>
</dbReference>
<dbReference type="Pfam" id="PF26562">
    <property type="entry name" value="Ig-like"/>
    <property type="match status" value="1"/>
</dbReference>
<comment type="caution">
    <text evidence="3">The sequence shown here is derived from an EMBL/GenBank/DDBJ whole genome shotgun (WGS) entry which is preliminary data.</text>
</comment>
<dbReference type="Pfam" id="PF23344">
    <property type="entry name" value="ZP-N"/>
    <property type="match status" value="1"/>
</dbReference>
<gene>
    <name evidence="3" type="ORF">VZT92_025887</name>
</gene>
<dbReference type="PROSITE" id="PS51034">
    <property type="entry name" value="ZP_2"/>
    <property type="match status" value="1"/>
</dbReference>
<dbReference type="PANTHER" id="PTHR47130">
    <property type="entry name" value="SI:DKEY-19B23.11-RELATED"/>
    <property type="match status" value="1"/>
</dbReference>
<dbReference type="AlphaFoldDB" id="A0AAW1DXV6"/>
<evidence type="ECO:0000313" key="4">
    <source>
        <dbReference type="Proteomes" id="UP001488805"/>
    </source>
</evidence>
<dbReference type="InterPro" id="IPR001507">
    <property type="entry name" value="ZP_dom"/>
</dbReference>
<organism evidence="3 4">
    <name type="scientific">Zoarces viviparus</name>
    <name type="common">Viviparous eelpout</name>
    <name type="synonym">Blennius viviparus</name>
    <dbReference type="NCBI Taxonomy" id="48416"/>
    <lineage>
        <taxon>Eukaryota</taxon>
        <taxon>Metazoa</taxon>
        <taxon>Chordata</taxon>
        <taxon>Craniata</taxon>
        <taxon>Vertebrata</taxon>
        <taxon>Euteleostomi</taxon>
        <taxon>Actinopterygii</taxon>
        <taxon>Neopterygii</taxon>
        <taxon>Teleostei</taxon>
        <taxon>Neoteleostei</taxon>
        <taxon>Acanthomorphata</taxon>
        <taxon>Eupercaria</taxon>
        <taxon>Perciformes</taxon>
        <taxon>Cottioidei</taxon>
        <taxon>Zoarcales</taxon>
        <taxon>Zoarcidae</taxon>
        <taxon>Zoarcinae</taxon>
        <taxon>Zoarces</taxon>
    </lineage>
</organism>
<dbReference type="PANTHER" id="PTHR47130:SF6">
    <property type="entry name" value="EGG ENVELOPE GLYCOPROTEIN-LIKE PRECURSOR"/>
    <property type="match status" value="1"/>
</dbReference>
<evidence type="ECO:0000313" key="3">
    <source>
        <dbReference type="EMBL" id="KAK9515226.1"/>
    </source>
</evidence>
<protein>
    <recommendedName>
        <fullName evidence="2">ZP domain-containing protein</fullName>
    </recommendedName>
</protein>
<dbReference type="InterPro" id="IPR058876">
    <property type="entry name" value="Ig-like_ZP"/>
</dbReference>
<feature type="domain" description="ZP" evidence="2">
    <location>
        <begin position="595"/>
        <end position="775"/>
    </location>
</feature>
<keyword evidence="4" id="KW-1185">Reference proteome</keyword>
<dbReference type="InterPro" id="IPR055356">
    <property type="entry name" value="ZP-N"/>
</dbReference>
<proteinExistence type="predicted"/>
<feature type="signal peptide" evidence="1">
    <location>
        <begin position="1"/>
        <end position="21"/>
    </location>
</feature>
<feature type="chain" id="PRO_5043732567" description="ZP domain-containing protein" evidence="1">
    <location>
        <begin position="22"/>
        <end position="775"/>
    </location>
</feature>
<dbReference type="Proteomes" id="UP001488805">
    <property type="component" value="Unassembled WGS sequence"/>
</dbReference>